<gene>
    <name evidence="7" type="ORF">PMEA_00026146</name>
</gene>
<organism evidence="7 8">
    <name type="scientific">Pocillopora meandrina</name>
    <dbReference type="NCBI Taxonomy" id="46732"/>
    <lineage>
        <taxon>Eukaryota</taxon>
        <taxon>Metazoa</taxon>
        <taxon>Cnidaria</taxon>
        <taxon>Anthozoa</taxon>
        <taxon>Hexacorallia</taxon>
        <taxon>Scleractinia</taxon>
        <taxon>Astrocoeniina</taxon>
        <taxon>Pocilloporidae</taxon>
        <taxon>Pocillopora</taxon>
    </lineage>
</organism>
<name>A0AAU9VVJ2_9CNID</name>
<feature type="compositionally biased region" description="Basic and acidic residues" evidence="4">
    <location>
        <begin position="329"/>
        <end position="342"/>
    </location>
</feature>
<feature type="compositionally biased region" description="Polar residues" evidence="4">
    <location>
        <begin position="1699"/>
        <end position="1713"/>
    </location>
</feature>
<feature type="compositionally biased region" description="Polar residues" evidence="4">
    <location>
        <begin position="888"/>
        <end position="944"/>
    </location>
</feature>
<dbReference type="Gene3D" id="2.60.120.290">
    <property type="entry name" value="Spermadhesin, CUB domain"/>
    <property type="match status" value="3"/>
</dbReference>
<dbReference type="InterPro" id="IPR035914">
    <property type="entry name" value="Sperma_CUB_dom_sf"/>
</dbReference>
<feature type="compositionally biased region" description="Polar residues" evidence="4">
    <location>
        <begin position="958"/>
        <end position="980"/>
    </location>
</feature>
<keyword evidence="1" id="KW-0677">Repeat</keyword>
<dbReference type="SMART" id="SM00042">
    <property type="entry name" value="CUB"/>
    <property type="match status" value="3"/>
</dbReference>
<keyword evidence="5" id="KW-1133">Transmembrane helix</keyword>
<feature type="domain" description="CUB" evidence="6">
    <location>
        <begin position="207"/>
        <end position="318"/>
    </location>
</feature>
<reference evidence="7 8" key="1">
    <citation type="submission" date="2022-05" db="EMBL/GenBank/DDBJ databases">
        <authorList>
            <consortium name="Genoscope - CEA"/>
            <person name="William W."/>
        </authorList>
    </citation>
    <scope>NUCLEOTIDE SEQUENCE [LARGE SCALE GENOMIC DNA]</scope>
</reference>
<dbReference type="InterPro" id="IPR031569">
    <property type="entry name" value="ApeC"/>
</dbReference>
<keyword evidence="5" id="KW-0812">Transmembrane</keyword>
<dbReference type="PANTHER" id="PTHR19324:SF33">
    <property type="entry name" value="MUCIN-5AC"/>
    <property type="match status" value="1"/>
</dbReference>
<evidence type="ECO:0000256" key="1">
    <source>
        <dbReference type="ARBA" id="ARBA00022737"/>
    </source>
</evidence>
<feature type="region of interest" description="Disordered" evidence="4">
    <location>
        <begin position="329"/>
        <end position="362"/>
    </location>
</feature>
<feature type="compositionally biased region" description="Basic and acidic residues" evidence="4">
    <location>
        <begin position="1682"/>
        <end position="1691"/>
    </location>
</feature>
<dbReference type="PROSITE" id="PS01180">
    <property type="entry name" value="CUB"/>
    <property type="match status" value="3"/>
</dbReference>
<feature type="compositionally biased region" description="Low complexity" evidence="4">
    <location>
        <begin position="1000"/>
        <end position="1009"/>
    </location>
</feature>
<feature type="region of interest" description="Disordered" evidence="4">
    <location>
        <begin position="1543"/>
        <end position="1591"/>
    </location>
</feature>
<feature type="region of interest" description="Disordered" evidence="4">
    <location>
        <begin position="869"/>
        <end position="1039"/>
    </location>
</feature>
<dbReference type="SUPFAM" id="SSF49854">
    <property type="entry name" value="Spermadhesin, CUB domain"/>
    <property type="match status" value="3"/>
</dbReference>
<dbReference type="EMBL" id="CALNXJ010000005">
    <property type="protein sequence ID" value="CAH3039250.1"/>
    <property type="molecule type" value="Genomic_DNA"/>
</dbReference>
<evidence type="ECO:0000256" key="5">
    <source>
        <dbReference type="SAM" id="Phobius"/>
    </source>
</evidence>
<feature type="compositionally biased region" description="Basic and acidic residues" evidence="4">
    <location>
        <begin position="1734"/>
        <end position="1744"/>
    </location>
</feature>
<feature type="compositionally biased region" description="Low complexity" evidence="4">
    <location>
        <begin position="945"/>
        <end position="957"/>
    </location>
</feature>
<comment type="caution">
    <text evidence="7">The sequence shown here is derived from an EMBL/GenBank/DDBJ whole genome shotgun (WGS) entry which is preliminary data.</text>
</comment>
<feature type="compositionally biased region" description="Low complexity" evidence="4">
    <location>
        <begin position="873"/>
        <end position="887"/>
    </location>
</feature>
<feature type="compositionally biased region" description="Low complexity" evidence="4">
    <location>
        <begin position="1545"/>
        <end position="1557"/>
    </location>
</feature>
<dbReference type="Proteomes" id="UP001159428">
    <property type="component" value="Unassembled WGS sequence"/>
</dbReference>
<keyword evidence="2" id="KW-1015">Disulfide bond</keyword>
<proteinExistence type="predicted"/>
<evidence type="ECO:0000256" key="2">
    <source>
        <dbReference type="ARBA" id="ARBA00023157"/>
    </source>
</evidence>
<feature type="transmembrane region" description="Helical" evidence="5">
    <location>
        <begin position="1597"/>
        <end position="1619"/>
    </location>
</feature>
<dbReference type="InterPro" id="IPR000859">
    <property type="entry name" value="CUB_dom"/>
</dbReference>
<dbReference type="CDD" id="cd00041">
    <property type="entry name" value="CUB"/>
    <property type="match status" value="3"/>
</dbReference>
<accession>A0AAU9VVJ2</accession>
<sequence>MYGLPMPKSGCPRANGFQWQTGYIYQDLEDEGNVTTVSPNSQLKGRVSGDVERYFCIKDNISATVERNRPRWPAGEYCIYQKGSYCPDGLQSGFILWDDEDGVSGTNKNAHAGVLPKGVFDNDTKIFFCCKNTRNGHKEPIDLPLVSPFYLMAFRPRCQEVLYAIHKMEYIAFDTENDHNFDRKWFPYPYGADFSPPTIHYCYYRECTQTMTALNGTFRSPYYPQNYNNKAWCKWHIEVPWNYAILITFDDVSLESGCCWCDYVDVLETLMNGTTVLIGSVCDMTTPQLNSSENNVTVIFRSDFSQSGKGFRARYQAIKIREITQEISSTRESKLSSQEKTDPTSMTRGEGLSDTLDDGRESESNTSLIAGLIAALVMVPINCPLPSPHPLWLQILFFFTVVLKLFSVWISLTQIVMRASTVHCTRGIYHRFKLNQTMPRKDTDHLFDLARLSDWMSSLSNCPDVVSTLFASDNIIDMVSYSKLGMRIKFTGEKILILFQLHLCSEETSGCIARTEEGNKTEPFGNSVKWPSGKYGLPMTKSGCPGADGFSWETGYIYQDLEDDKSLTAKSPNFHLNASVLSSGDVTQSFCFKTITTGAVDNGRFGWTYGQYCVYKKGSSCPGYLREGSVLWDDENGKHGINLNFKSGTVPAGTYKSDTEIRFCCQDVGSYSEPIELPIDKPFYLIAFNSRNCQEVLKTTHTLEYILYDTENDHNHNRAVYSYPFGADLQNPYIYYCYYQACRRTLTALNGSFSSPNYPSPYKEKAWCEWHINVPWNYIISLTFVDFRLETSDMCLFQSCDCDYVEIHDNFPNGTSELTGKYCMGVAYPPGDIRSKTNNVTVTFTSDGTVQDVGFKAEYHALQLTIPTSTGRTTDTTQKATSTDITSVSPTTVPITGANSRGTTSGNDKSPTDGNTATLTSLSNNSKITTGTTITPAKESSTEQSTLTTRSSRHSTSQKASSVHTNPNGSFTSPFTNIPVTTLPIITEVPPRTRPRETTQRTSTSRVTSGELFPLTESRSKGEPRNSNGETEQKAEYKNSRASGKVPIIIALIASLAALAVVVTVALVCLLNTLRCLTNQAMSYEEGGHLRCPVVLASPNTAEVMFSVTSFSRENERGERFTKETLTKKEQFNILYDNRDFMDSYDQFADDDEIKESDNPLYCSSIETGQDEKENILYESMDDVLQSVEEAECINPVYEGSPSGMYGLPMPKSGCPGANGFQWQTGYIYQDLEDEDSVTSVSPNTQLKGRVSGDVDMYFCIKDNISATVERNRSRWPAGEYCIYQKGSDCPDGLQSGFILWDDENGAGGINKNAHAGVLPRGVFDNDTKIFFCCKTTNNGYKEPIDLPFASPFYLMAFRRRCQEVLYTIHKMEYITYDTEDDHNIDKKSFPYPYGADFYVPKIRYCYYRECTQTMTALNGTFHSPYYPKNYNNKAWCKWHIEVPWNYVILITFDDWICCWCDFVNVWETSMNGTTTLIGSVCDMTTPQLNSTGNNVTVIFRSDDTLSGKGFRARYQAIKIGAAKTTTSTTLASTQTNMVKEKVITTSSSEETTQEISSTRESKISSQEKKDPTSMTRGEGLSDTLDDGRESESNTSLIAGLTAALVVICAILAITLFCFHKKRRSRENQNNRNTPAVSFRLDEKAVAIYATPTDVCKTSSGYDDEENDNRYIRVDPPGMYHNSDDTVKESDNPLYESDSMATSARNPVRQSENPLYIGGAESGKTADAGMYESLDQRDPNRDEGIYSSLYERMPLT</sequence>
<keyword evidence="8" id="KW-1185">Reference proteome</keyword>
<keyword evidence="5" id="KW-0472">Membrane</keyword>
<dbReference type="PANTHER" id="PTHR19324">
    <property type="entry name" value="PERFORIN-LIKE PROTEIN 1"/>
    <property type="match status" value="1"/>
</dbReference>
<evidence type="ECO:0000256" key="3">
    <source>
        <dbReference type="PROSITE-ProRule" id="PRU00059"/>
    </source>
</evidence>
<evidence type="ECO:0000256" key="4">
    <source>
        <dbReference type="SAM" id="MobiDB-lite"/>
    </source>
</evidence>
<evidence type="ECO:0000259" key="6">
    <source>
        <dbReference type="PROSITE" id="PS01180"/>
    </source>
</evidence>
<comment type="caution">
    <text evidence="3">Lacks conserved residue(s) required for the propagation of feature annotation.</text>
</comment>
<feature type="compositionally biased region" description="Basic and acidic residues" evidence="4">
    <location>
        <begin position="1558"/>
        <end position="1572"/>
    </location>
</feature>
<protein>
    <recommendedName>
        <fullName evidence="6">CUB domain-containing protein</fullName>
    </recommendedName>
</protein>
<dbReference type="FunFam" id="2.60.120.290:FF:000005">
    <property type="entry name" value="Procollagen C-endopeptidase enhancer 1"/>
    <property type="match status" value="2"/>
</dbReference>
<feature type="domain" description="CUB" evidence="6">
    <location>
        <begin position="1411"/>
        <end position="1518"/>
    </location>
</feature>
<feature type="transmembrane region" description="Helical" evidence="5">
    <location>
        <begin position="391"/>
        <end position="412"/>
    </location>
</feature>
<dbReference type="Pfam" id="PF00431">
    <property type="entry name" value="CUB"/>
    <property type="match status" value="3"/>
</dbReference>
<feature type="domain" description="CUB" evidence="6">
    <location>
        <begin position="742"/>
        <end position="862"/>
    </location>
</feature>
<evidence type="ECO:0000313" key="7">
    <source>
        <dbReference type="EMBL" id="CAH3039250.1"/>
    </source>
</evidence>
<dbReference type="Pfam" id="PF16977">
    <property type="entry name" value="ApeC"/>
    <property type="match status" value="3"/>
</dbReference>
<dbReference type="FunFam" id="2.60.120.290:FF:000013">
    <property type="entry name" value="Membrane frizzled-related protein"/>
    <property type="match status" value="1"/>
</dbReference>
<feature type="region of interest" description="Disordered" evidence="4">
    <location>
        <begin position="1658"/>
        <end position="1756"/>
    </location>
</feature>
<feature type="transmembrane region" description="Helical" evidence="5">
    <location>
        <begin position="1048"/>
        <end position="1074"/>
    </location>
</feature>
<evidence type="ECO:0000313" key="8">
    <source>
        <dbReference type="Proteomes" id="UP001159428"/>
    </source>
</evidence>